<evidence type="ECO:0000256" key="1">
    <source>
        <dbReference type="ARBA" id="ARBA00004651"/>
    </source>
</evidence>
<dbReference type="PANTHER" id="PTHR39087">
    <property type="entry name" value="UPF0104 MEMBRANE PROTEIN MJ1595"/>
    <property type="match status" value="1"/>
</dbReference>
<dbReference type="InterPro" id="IPR022791">
    <property type="entry name" value="L-PG_synthase/AglD"/>
</dbReference>
<keyword evidence="5 6" id="KW-0472">Membrane</keyword>
<evidence type="ECO:0000256" key="5">
    <source>
        <dbReference type="ARBA" id="ARBA00023136"/>
    </source>
</evidence>
<reference evidence="7" key="1">
    <citation type="submission" date="2020-05" db="EMBL/GenBank/DDBJ databases">
        <authorList>
            <person name="Chiriac C."/>
            <person name="Salcher M."/>
            <person name="Ghai R."/>
            <person name="Kavagutti S V."/>
        </authorList>
    </citation>
    <scope>NUCLEOTIDE SEQUENCE</scope>
</reference>
<name>A0A6J7DVV6_9ZZZZ</name>
<accession>A0A6J7DVV6</accession>
<proteinExistence type="predicted"/>
<feature type="transmembrane region" description="Helical" evidence="6">
    <location>
        <begin position="292"/>
        <end position="310"/>
    </location>
</feature>
<feature type="transmembrane region" description="Helical" evidence="6">
    <location>
        <begin position="194"/>
        <end position="217"/>
    </location>
</feature>
<dbReference type="AlphaFoldDB" id="A0A6J7DVV6"/>
<evidence type="ECO:0000256" key="2">
    <source>
        <dbReference type="ARBA" id="ARBA00022475"/>
    </source>
</evidence>
<keyword evidence="4 6" id="KW-1133">Transmembrane helix</keyword>
<evidence type="ECO:0000256" key="6">
    <source>
        <dbReference type="SAM" id="Phobius"/>
    </source>
</evidence>
<dbReference type="NCBIfam" id="TIGR00374">
    <property type="entry name" value="flippase-like domain"/>
    <property type="match status" value="1"/>
</dbReference>
<feature type="transmembrane region" description="Helical" evidence="6">
    <location>
        <begin position="238"/>
        <end position="260"/>
    </location>
</feature>
<dbReference type="Pfam" id="PF03706">
    <property type="entry name" value="LPG_synthase_TM"/>
    <property type="match status" value="1"/>
</dbReference>
<feature type="transmembrane region" description="Helical" evidence="6">
    <location>
        <begin position="45"/>
        <end position="63"/>
    </location>
</feature>
<keyword evidence="2" id="KW-1003">Cell membrane</keyword>
<feature type="transmembrane region" description="Helical" evidence="6">
    <location>
        <begin position="118"/>
        <end position="145"/>
    </location>
</feature>
<keyword evidence="3 6" id="KW-0812">Transmembrane</keyword>
<evidence type="ECO:0000313" key="7">
    <source>
        <dbReference type="EMBL" id="CAB4873738.1"/>
    </source>
</evidence>
<feature type="transmembrane region" description="Helical" evidence="6">
    <location>
        <begin position="157"/>
        <end position="188"/>
    </location>
</feature>
<organism evidence="7">
    <name type="scientific">freshwater metagenome</name>
    <dbReference type="NCBI Taxonomy" id="449393"/>
    <lineage>
        <taxon>unclassified sequences</taxon>
        <taxon>metagenomes</taxon>
        <taxon>ecological metagenomes</taxon>
    </lineage>
</organism>
<evidence type="ECO:0000256" key="3">
    <source>
        <dbReference type="ARBA" id="ARBA00022692"/>
    </source>
</evidence>
<protein>
    <submittedName>
        <fullName evidence="7">Unannotated protein</fullName>
    </submittedName>
</protein>
<feature type="transmembrane region" description="Helical" evidence="6">
    <location>
        <begin position="322"/>
        <end position="342"/>
    </location>
</feature>
<gene>
    <name evidence="7" type="ORF">UFOPK3444_00884</name>
</gene>
<sequence>MGCSEGPLLMAEVQEESQGPFDELDEDFRTGENGPPRFRLTRRTVAGATVFVACAIAFLYVILPKIGGLNETWRRLDEGDGSWFAVAALLEVGSYLGYILVLRVVIPSHKGRFTWSTSYLITMAGVAATRLFATAGVGGMALSFWGIRRTGLPRREVAVNLTAFMVCLYSVFMVSVLVGGIGLAAGVFNGPAPIGLTVVPAVLAASVIAVFLLFALVPGDSERRLLAWSHGRGEVATVAGKLAAAPAAVAAGTRVAFRLLKERHPGMLGAVAWWYFDIAVLWACLRAFGSEPAVVTIVMAYFVGQLGNLLPLPGGIGGVEGAMVGALAAFGIDAGLALVAVLSYRAFSFWLPTVPGAIAFVQLRQRATKWAEEDAGEPTAPGAPAKLAQ</sequence>
<evidence type="ECO:0000256" key="4">
    <source>
        <dbReference type="ARBA" id="ARBA00022989"/>
    </source>
</evidence>
<feature type="transmembrane region" description="Helical" evidence="6">
    <location>
        <begin position="266"/>
        <end position="285"/>
    </location>
</feature>
<dbReference type="GO" id="GO:0005886">
    <property type="term" value="C:plasma membrane"/>
    <property type="evidence" value="ECO:0007669"/>
    <property type="project" value="UniProtKB-SubCell"/>
</dbReference>
<comment type="subcellular location">
    <subcellularLocation>
        <location evidence="1">Cell membrane</location>
        <topology evidence="1">Multi-pass membrane protein</topology>
    </subcellularLocation>
</comment>
<feature type="transmembrane region" description="Helical" evidence="6">
    <location>
        <begin position="83"/>
        <end position="106"/>
    </location>
</feature>
<dbReference type="PANTHER" id="PTHR39087:SF2">
    <property type="entry name" value="UPF0104 MEMBRANE PROTEIN MJ1595"/>
    <property type="match status" value="1"/>
</dbReference>
<dbReference type="EMBL" id="CAFBLU010000012">
    <property type="protein sequence ID" value="CAB4873738.1"/>
    <property type="molecule type" value="Genomic_DNA"/>
</dbReference>